<organism evidence="2 3">
    <name type="scientific">Pantoea eucrina</name>
    <dbReference type="NCBI Taxonomy" id="472693"/>
    <lineage>
        <taxon>Bacteria</taxon>
        <taxon>Pseudomonadati</taxon>
        <taxon>Pseudomonadota</taxon>
        <taxon>Gammaproteobacteria</taxon>
        <taxon>Enterobacterales</taxon>
        <taxon>Erwiniaceae</taxon>
        <taxon>Pantoea</taxon>
    </lineage>
</organism>
<gene>
    <name evidence="2" type="ORF">JJB79_16930</name>
</gene>
<dbReference type="RefSeq" id="WP_052246456.1">
    <property type="nucleotide sequence ID" value="NZ_CP083448.1"/>
</dbReference>
<keyword evidence="3" id="KW-1185">Reference proteome</keyword>
<name>A0ABS1Z9K7_9GAMM</name>
<sequence length="145" mass="16344">MNELMWRYALWPFAWRAGCSTLVAAAVLLLLWLLLLQPQQSQLQQALQPSVATLTQEIAMLQMPQRGSAASASLEQLVNTRGAQLQNWQPQAQPSELVLQLEWREFMPLFSELAGTAQPVPQRFSLRSGARLLTAELWLEQSDAE</sequence>
<protein>
    <recommendedName>
        <fullName evidence="1">DNA utilization protein HofO C-terminal domain-containing protein</fullName>
    </recommendedName>
</protein>
<evidence type="ECO:0000313" key="2">
    <source>
        <dbReference type="EMBL" id="MBM0749076.1"/>
    </source>
</evidence>
<evidence type="ECO:0000313" key="3">
    <source>
        <dbReference type="Proteomes" id="UP000809137"/>
    </source>
</evidence>
<evidence type="ECO:0000259" key="1">
    <source>
        <dbReference type="Pfam" id="PF25319"/>
    </source>
</evidence>
<accession>A0ABS1Z9K7</accession>
<dbReference type="GeneID" id="84692714"/>
<dbReference type="Pfam" id="PF25319">
    <property type="entry name" value="HofO"/>
    <property type="match status" value="1"/>
</dbReference>
<feature type="domain" description="DNA utilization protein HofO C-terminal" evidence="1">
    <location>
        <begin position="73"/>
        <end position="143"/>
    </location>
</feature>
<comment type="caution">
    <text evidence="2">The sequence shown here is derived from an EMBL/GenBank/DDBJ whole genome shotgun (WGS) entry which is preliminary data.</text>
</comment>
<dbReference type="Proteomes" id="UP000809137">
    <property type="component" value="Unassembled WGS sequence"/>
</dbReference>
<dbReference type="InterPro" id="IPR057522">
    <property type="entry name" value="HofO_C"/>
</dbReference>
<dbReference type="EMBL" id="JAFCXS010000016">
    <property type="protein sequence ID" value="MBM0749076.1"/>
    <property type="molecule type" value="Genomic_DNA"/>
</dbReference>
<reference evidence="2 3" key="1">
    <citation type="submission" date="2021-01" db="EMBL/GenBank/DDBJ databases">
        <title>Complete genome sequence of Pantoea eucrina OB49, a heavy metal tolerant bacterium with PGPR potential isolated from wheat in Algeria.</title>
        <authorList>
            <person name="Lekired A."/>
            <person name="Ouzari I.H."/>
        </authorList>
    </citation>
    <scope>NUCLEOTIDE SEQUENCE [LARGE SCALE GENOMIC DNA]</scope>
    <source>
        <strain evidence="2 3">OB49</strain>
    </source>
</reference>
<proteinExistence type="predicted"/>